<evidence type="ECO:0000313" key="2">
    <source>
        <dbReference type="EMBL" id="KKN49517.1"/>
    </source>
</evidence>
<accession>A0A0F9RID1</accession>
<protein>
    <submittedName>
        <fullName evidence="2">Uncharacterized protein</fullName>
    </submittedName>
</protein>
<organism evidence="2">
    <name type="scientific">marine sediment metagenome</name>
    <dbReference type="NCBI Taxonomy" id="412755"/>
    <lineage>
        <taxon>unclassified sequences</taxon>
        <taxon>metagenomes</taxon>
        <taxon>ecological metagenomes</taxon>
    </lineage>
</organism>
<feature type="compositionally biased region" description="Basic and acidic residues" evidence="1">
    <location>
        <begin position="165"/>
        <end position="180"/>
    </location>
</feature>
<comment type="caution">
    <text evidence="2">The sequence shown here is derived from an EMBL/GenBank/DDBJ whole genome shotgun (WGS) entry which is preliminary data.</text>
</comment>
<gene>
    <name evidence="2" type="ORF">LCGC14_0642240</name>
</gene>
<dbReference type="EMBL" id="LAZR01001165">
    <property type="protein sequence ID" value="KKN49517.1"/>
    <property type="molecule type" value="Genomic_DNA"/>
</dbReference>
<sequence>MRSIICNAQSIQGILDESKTATRRVIVPQPDLLYRLTDDIIEVVHTQKEMEGFYVNKIEQWRNIKINTDISEQRLYGRLGWSYLLKNEIQGVWSEGLRGLVSIKRAQHRKRIFDGILIPQQQENISFSSQIDLHGISWDAQSINIANKTFRWEPRQQQTRELKVGNTERKLARSKGTRERDRRRKTSNVEINQQRERAHSLGSEKRAVQSKTRSTNAKHESACNFKYMPYRKGLNLWVRESFCKFGYNSFEWILNTQNWIYKASATDWDLEMLKINNRKWTSPLFMPRIASRITLKIEDVQVERIQDITDKGIISEGITKSELYNLGYLPGNLRELHRPRNDNGDFLYGLYGTFAKLWDSINLKRGYGWDTNSWVWVISFSLDSVGRYVE</sequence>
<feature type="region of interest" description="Disordered" evidence="1">
    <location>
        <begin position="165"/>
        <end position="215"/>
    </location>
</feature>
<evidence type="ECO:0000256" key="1">
    <source>
        <dbReference type="SAM" id="MobiDB-lite"/>
    </source>
</evidence>
<name>A0A0F9RID1_9ZZZZ</name>
<dbReference type="AlphaFoldDB" id="A0A0F9RID1"/>
<feature type="compositionally biased region" description="Basic and acidic residues" evidence="1">
    <location>
        <begin position="193"/>
        <end position="207"/>
    </location>
</feature>
<reference evidence="2" key="1">
    <citation type="journal article" date="2015" name="Nature">
        <title>Complex archaea that bridge the gap between prokaryotes and eukaryotes.</title>
        <authorList>
            <person name="Spang A."/>
            <person name="Saw J.H."/>
            <person name="Jorgensen S.L."/>
            <person name="Zaremba-Niedzwiedzka K."/>
            <person name="Martijn J."/>
            <person name="Lind A.E."/>
            <person name="van Eijk R."/>
            <person name="Schleper C."/>
            <person name="Guy L."/>
            <person name="Ettema T.J."/>
        </authorList>
    </citation>
    <scope>NUCLEOTIDE SEQUENCE</scope>
</reference>
<proteinExistence type="predicted"/>